<dbReference type="eggNOG" id="KOG0150">
    <property type="taxonomic scope" value="Eukaryota"/>
</dbReference>
<accession>E0VP31</accession>
<dbReference type="STRING" id="121224.E0VP31"/>
<dbReference type="HOGENOM" id="CLU_941904_0_0_1"/>
<dbReference type="GO" id="GO:0071011">
    <property type="term" value="C:precatalytic spliceosome"/>
    <property type="evidence" value="ECO:0007669"/>
    <property type="project" value="TreeGrafter"/>
</dbReference>
<dbReference type="Proteomes" id="UP000009046">
    <property type="component" value="Unassembled WGS sequence"/>
</dbReference>
<evidence type="ECO:0000256" key="3">
    <source>
        <dbReference type="SAM" id="SignalP"/>
    </source>
</evidence>
<dbReference type="EnsemblMetazoa" id="PHUM350980-RA">
    <property type="protein sequence ID" value="PHUM350980-PA"/>
    <property type="gene ID" value="PHUM350980"/>
</dbReference>
<feature type="chain" id="PRO_5011412559" evidence="3">
    <location>
        <begin position="20"/>
        <end position="296"/>
    </location>
</feature>
<keyword evidence="6" id="KW-1185">Reference proteome</keyword>
<dbReference type="InParanoid" id="E0VP31"/>
<organism>
    <name type="scientific">Pediculus humanus subsp. corporis</name>
    <name type="common">Body louse</name>
    <dbReference type="NCBI Taxonomy" id="121224"/>
    <lineage>
        <taxon>Eukaryota</taxon>
        <taxon>Metazoa</taxon>
        <taxon>Ecdysozoa</taxon>
        <taxon>Arthropoda</taxon>
        <taxon>Hexapoda</taxon>
        <taxon>Insecta</taxon>
        <taxon>Pterygota</taxon>
        <taxon>Neoptera</taxon>
        <taxon>Paraneoptera</taxon>
        <taxon>Psocodea</taxon>
        <taxon>Troctomorpha</taxon>
        <taxon>Phthiraptera</taxon>
        <taxon>Anoplura</taxon>
        <taxon>Pediculidae</taxon>
        <taxon>Pediculus</taxon>
    </lineage>
</organism>
<feature type="compositionally biased region" description="Basic residues" evidence="2">
    <location>
        <begin position="167"/>
        <end position="182"/>
    </location>
</feature>
<keyword evidence="1" id="KW-0175">Coiled coil</keyword>
<dbReference type="PANTHER" id="PTHR13173:SF10">
    <property type="entry name" value="WW DOMAIN-BINDING PROTEIN 4"/>
    <property type="match status" value="1"/>
</dbReference>
<dbReference type="GO" id="GO:0000398">
    <property type="term" value="P:mRNA splicing, via spliceosome"/>
    <property type="evidence" value="ECO:0007669"/>
    <property type="project" value="InterPro"/>
</dbReference>
<dbReference type="OrthoDB" id="191651at2759"/>
<reference evidence="5" key="3">
    <citation type="submission" date="2021-02" db="UniProtKB">
        <authorList>
            <consortium name="EnsemblMetazoa"/>
        </authorList>
    </citation>
    <scope>IDENTIFICATION</scope>
    <source>
        <strain evidence="5">USDA</strain>
    </source>
</reference>
<gene>
    <name evidence="5" type="primary">8231962</name>
    <name evidence="4" type="ORF">Phum_PHUM350980</name>
</gene>
<feature type="non-terminal residue" evidence="4">
    <location>
        <position position="1"/>
    </location>
</feature>
<proteinExistence type="predicted"/>
<feature type="signal peptide" evidence="3">
    <location>
        <begin position="1"/>
        <end position="19"/>
    </location>
</feature>
<feature type="coiled-coil region" evidence="1">
    <location>
        <begin position="50"/>
        <end position="84"/>
    </location>
</feature>
<evidence type="ECO:0000313" key="6">
    <source>
        <dbReference type="Proteomes" id="UP000009046"/>
    </source>
</evidence>
<evidence type="ECO:0000256" key="1">
    <source>
        <dbReference type="SAM" id="Coils"/>
    </source>
</evidence>
<keyword evidence="3" id="KW-0732">Signal</keyword>
<reference evidence="4" key="2">
    <citation type="submission" date="2007-04" db="EMBL/GenBank/DDBJ databases">
        <title>The genome of the human body louse.</title>
        <authorList>
            <consortium name="The Human Body Louse Genome Consortium"/>
            <person name="Kirkness E."/>
            <person name="Walenz B."/>
            <person name="Hass B."/>
            <person name="Bruggner R."/>
            <person name="Strausberg R."/>
        </authorList>
    </citation>
    <scope>NUCLEOTIDE SEQUENCE</scope>
    <source>
        <strain evidence="4">USDA</strain>
    </source>
</reference>
<sequence>KYIIVFVFFFFFFPGQIIGYRREENFANFANVQLLTTSLIQFHENGRKHKENVSKKLTEMQKKASKEARNAVNFENEMKKIEAAALKAYANDVKLNADYTSHLIKSGEKILPTPEIDTKPNNNKNLLEFKKRKEGISEDSNRNDYAGESTSRTTSTGLEKSMSNFSSKKKSKILWKKQKKPNKTNVFSDGEKQTQPNIDPREETNFVSFPQGHPYGKWKTVETIEKKPVDLQLPVQEFISISVPKLSQDIEKKFKEKVIEPDTNSCKKEKATFIKRKISADVKNNIRKKIKIDDDN</sequence>
<dbReference type="PANTHER" id="PTHR13173">
    <property type="entry name" value="WW DOMAIN BINDING PROTEIN 4"/>
    <property type="match status" value="1"/>
</dbReference>
<evidence type="ECO:0000256" key="2">
    <source>
        <dbReference type="SAM" id="MobiDB-lite"/>
    </source>
</evidence>
<evidence type="ECO:0000313" key="4">
    <source>
        <dbReference type="EMBL" id="EEB15137.1"/>
    </source>
</evidence>
<feature type="compositionally biased region" description="Polar residues" evidence="2">
    <location>
        <begin position="148"/>
        <end position="158"/>
    </location>
</feature>
<dbReference type="VEuPathDB" id="VectorBase:PHUM350980"/>
<feature type="compositionally biased region" description="Polar residues" evidence="2">
    <location>
        <begin position="183"/>
        <end position="197"/>
    </location>
</feature>
<dbReference type="EMBL" id="DS235354">
    <property type="protein sequence ID" value="EEB15137.1"/>
    <property type="molecule type" value="Genomic_DNA"/>
</dbReference>
<feature type="compositionally biased region" description="Basic and acidic residues" evidence="2">
    <location>
        <begin position="127"/>
        <end position="142"/>
    </location>
</feature>
<protein>
    <submittedName>
        <fullName evidence="4 5">Uncharacterized protein</fullName>
    </submittedName>
</protein>
<dbReference type="FunCoup" id="E0VP31">
    <property type="interactions" value="847"/>
</dbReference>
<dbReference type="EMBL" id="AAZO01004081">
    <property type="status" value="NOT_ANNOTATED_CDS"/>
    <property type="molecule type" value="Genomic_DNA"/>
</dbReference>
<name>E0VP31_PEDHC</name>
<dbReference type="InterPro" id="IPR040023">
    <property type="entry name" value="WBP4"/>
</dbReference>
<dbReference type="GeneID" id="8231962"/>
<reference evidence="4" key="1">
    <citation type="submission" date="2007-04" db="EMBL/GenBank/DDBJ databases">
        <title>Annotation of Pediculus humanus corporis strain USDA.</title>
        <authorList>
            <person name="Kirkness E."/>
            <person name="Hannick L."/>
            <person name="Hass B."/>
            <person name="Bruggner R."/>
            <person name="Lawson D."/>
            <person name="Bidwell S."/>
            <person name="Joardar V."/>
            <person name="Caler E."/>
            <person name="Walenz B."/>
            <person name="Inman J."/>
            <person name="Schobel S."/>
            <person name="Galinsky K."/>
            <person name="Amedeo P."/>
            <person name="Strausberg R."/>
        </authorList>
    </citation>
    <scope>NUCLEOTIDE SEQUENCE</scope>
    <source>
        <strain evidence="4">USDA</strain>
    </source>
</reference>
<dbReference type="KEGG" id="phu:Phum_PHUM350980"/>
<dbReference type="GO" id="GO:0003723">
    <property type="term" value="F:RNA binding"/>
    <property type="evidence" value="ECO:0007669"/>
    <property type="project" value="TreeGrafter"/>
</dbReference>
<evidence type="ECO:0000313" key="5">
    <source>
        <dbReference type="EnsemblMetazoa" id="PHUM350980-PA"/>
    </source>
</evidence>
<dbReference type="AlphaFoldDB" id="E0VP31"/>
<dbReference type="RefSeq" id="XP_002427875.1">
    <property type="nucleotide sequence ID" value="XM_002427830.1"/>
</dbReference>
<dbReference type="CTD" id="8231962"/>
<feature type="region of interest" description="Disordered" evidence="2">
    <location>
        <begin position="112"/>
        <end position="205"/>
    </location>
</feature>